<dbReference type="SUPFAM" id="SSF103088">
    <property type="entry name" value="OmpA-like"/>
    <property type="match status" value="1"/>
</dbReference>
<keyword evidence="6 7" id="KW-0472">Membrane</keyword>
<comment type="subcellular location">
    <subcellularLocation>
        <location evidence="1">Cell membrane</location>
        <topology evidence="1">Single-pass membrane protein</topology>
    </subcellularLocation>
</comment>
<comment type="similarity">
    <text evidence="2">Belongs to the MotB family.</text>
</comment>
<dbReference type="InterPro" id="IPR036737">
    <property type="entry name" value="OmpA-like_sf"/>
</dbReference>
<evidence type="ECO:0000256" key="4">
    <source>
        <dbReference type="ARBA" id="ARBA00022692"/>
    </source>
</evidence>
<evidence type="ECO:0000259" key="10">
    <source>
        <dbReference type="PROSITE" id="PS51123"/>
    </source>
</evidence>
<evidence type="ECO:0000313" key="11">
    <source>
        <dbReference type="EMBL" id="GAA4342414.1"/>
    </source>
</evidence>
<feature type="region of interest" description="Disordered" evidence="8">
    <location>
        <begin position="285"/>
        <end position="306"/>
    </location>
</feature>
<proteinExistence type="inferred from homology"/>
<keyword evidence="12" id="KW-1185">Reference proteome</keyword>
<dbReference type="PROSITE" id="PS51123">
    <property type="entry name" value="OMPA_2"/>
    <property type="match status" value="1"/>
</dbReference>
<comment type="caution">
    <text evidence="11">The sequence shown here is derived from an EMBL/GenBank/DDBJ whole genome shotgun (WGS) entry which is preliminary data.</text>
</comment>
<keyword evidence="11" id="KW-0966">Cell projection</keyword>
<reference evidence="12" key="1">
    <citation type="journal article" date="2019" name="Int. J. Syst. Evol. Microbiol.">
        <title>The Global Catalogue of Microorganisms (GCM) 10K type strain sequencing project: providing services to taxonomists for standard genome sequencing and annotation.</title>
        <authorList>
            <consortium name="The Broad Institute Genomics Platform"/>
            <consortium name="The Broad Institute Genome Sequencing Center for Infectious Disease"/>
            <person name="Wu L."/>
            <person name="Ma J."/>
        </authorList>
    </citation>
    <scope>NUCLEOTIDE SEQUENCE [LARGE SCALE GENOMIC DNA]</scope>
    <source>
        <strain evidence="12">JCM 17666</strain>
    </source>
</reference>
<evidence type="ECO:0000256" key="7">
    <source>
        <dbReference type="PROSITE-ProRule" id="PRU00473"/>
    </source>
</evidence>
<gene>
    <name evidence="11" type="primary">motB</name>
    <name evidence="11" type="ORF">GCM10023144_44440</name>
</gene>
<keyword evidence="11" id="KW-0969">Cilium</keyword>
<evidence type="ECO:0000256" key="5">
    <source>
        <dbReference type="ARBA" id="ARBA00022989"/>
    </source>
</evidence>
<keyword evidence="5 9" id="KW-1133">Transmembrane helix</keyword>
<evidence type="ECO:0000256" key="8">
    <source>
        <dbReference type="SAM" id="MobiDB-lite"/>
    </source>
</evidence>
<dbReference type="InterPro" id="IPR050330">
    <property type="entry name" value="Bact_OuterMem_StrucFunc"/>
</dbReference>
<protein>
    <submittedName>
        <fullName evidence="11">Flagellar motor protein MotB</fullName>
    </submittedName>
</protein>
<dbReference type="EMBL" id="BAABFO010000033">
    <property type="protein sequence ID" value="GAA4342414.1"/>
    <property type="molecule type" value="Genomic_DNA"/>
</dbReference>
<dbReference type="InterPro" id="IPR025713">
    <property type="entry name" value="MotB-like_N_dom"/>
</dbReference>
<dbReference type="NCBIfam" id="NF006548">
    <property type="entry name" value="PRK09041.1"/>
    <property type="match status" value="1"/>
</dbReference>
<evidence type="ECO:0000256" key="2">
    <source>
        <dbReference type="ARBA" id="ARBA00008914"/>
    </source>
</evidence>
<evidence type="ECO:0000256" key="6">
    <source>
        <dbReference type="ARBA" id="ARBA00023136"/>
    </source>
</evidence>
<feature type="transmembrane region" description="Helical" evidence="9">
    <location>
        <begin position="26"/>
        <end position="49"/>
    </location>
</feature>
<feature type="domain" description="OmpA-like" evidence="10">
    <location>
        <begin position="149"/>
        <end position="269"/>
    </location>
</feature>
<keyword evidence="11" id="KW-0282">Flagellum</keyword>
<dbReference type="Pfam" id="PF00691">
    <property type="entry name" value="OmpA"/>
    <property type="match status" value="1"/>
</dbReference>
<sequence>MALKDGIAPIVVRKTRKHRKSTAHAGMWKIAYADFVTAMMAFFLLMWLLTTSAEADLKGISEYFQTPLKVTLSSGKVSGDPVALLTGGQSLNHRRGETQGGDPAQAQIDERDRQRLEALQAKLRSLVLTQAVLKPFSDQILIDFTDEGLRIQIVDERNRPMFDTGKTELKDYSREILGELARALNGVDNKISIAGHTDSAPYAGGDAGYSNWELSADRANAARRAMLAAGMAPDKALRVIGLADSVPFDHSNPRAPENRRISIVVLNKRSEEFLKKDGIAVDVPAVSGKTDDVGEPWRQSGTRADD</sequence>
<evidence type="ECO:0000256" key="3">
    <source>
        <dbReference type="ARBA" id="ARBA00022475"/>
    </source>
</evidence>
<keyword evidence="3" id="KW-1003">Cell membrane</keyword>
<evidence type="ECO:0000256" key="9">
    <source>
        <dbReference type="SAM" id="Phobius"/>
    </source>
</evidence>
<evidence type="ECO:0000313" key="12">
    <source>
        <dbReference type="Proteomes" id="UP001501671"/>
    </source>
</evidence>
<dbReference type="PANTHER" id="PTHR30329:SF21">
    <property type="entry name" value="LIPOPROTEIN YIAD-RELATED"/>
    <property type="match status" value="1"/>
</dbReference>
<dbReference type="RefSeq" id="WP_345252130.1">
    <property type="nucleotide sequence ID" value="NZ_BAABFO010000033.1"/>
</dbReference>
<organism evidence="11 12">
    <name type="scientific">Pigmentiphaga soli</name>
    <dbReference type="NCBI Taxonomy" id="1007095"/>
    <lineage>
        <taxon>Bacteria</taxon>
        <taxon>Pseudomonadati</taxon>
        <taxon>Pseudomonadota</taxon>
        <taxon>Betaproteobacteria</taxon>
        <taxon>Burkholderiales</taxon>
        <taxon>Alcaligenaceae</taxon>
        <taxon>Pigmentiphaga</taxon>
    </lineage>
</organism>
<dbReference type="InterPro" id="IPR006665">
    <property type="entry name" value="OmpA-like"/>
</dbReference>
<dbReference type="Gene3D" id="3.30.1330.60">
    <property type="entry name" value="OmpA-like domain"/>
    <property type="match status" value="1"/>
</dbReference>
<dbReference type="Pfam" id="PF13677">
    <property type="entry name" value="MotB_plug"/>
    <property type="match status" value="1"/>
</dbReference>
<dbReference type="Proteomes" id="UP001501671">
    <property type="component" value="Unassembled WGS sequence"/>
</dbReference>
<keyword evidence="4 9" id="KW-0812">Transmembrane</keyword>
<evidence type="ECO:0000256" key="1">
    <source>
        <dbReference type="ARBA" id="ARBA00004162"/>
    </source>
</evidence>
<dbReference type="PANTHER" id="PTHR30329">
    <property type="entry name" value="STATOR ELEMENT OF FLAGELLAR MOTOR COMPLEX"/>
    <property type="match status" value="1"/>
</dbReference>
<name>A0ABP8HPV0_9BURK</name>
<accession>A0ABP8HPV0</accession>